<dbReference type="PRINTS" id="PR00039">
    <property type="entry name" value="HTHLYSR"/>
</dbReference>
<dbReference type="Gene3D" id="3.40.190.290">
    <property type="match status" value="1"/>
</dbReference>
<evidence type="ECO:0000313" key="6">
    <source>
        <dbReference type="EMBL" id="MCP2169167.1"/>
    </source>
</evidence>
<dbReference type="EMBL" id="JAMTCK010000017">
    <property type="protein sequence ID" value="MCP2169167.1"/>
    <property type="molecule type" value="Genomic_DNA"/>
</dbReference>
<dbReference type="Gene3D" id="1.10.10.10">
    <property type="entry name" value="Winged helix-like DNA-binding domain superfamily/Winged helix DNA-binding domain"/>
    <property type="match status" value="1"/>
</dbReference>
<comment type="similarity">
    <text evidence="1">Belongs to the LysR transcriptional regulatory family.</text>
</comment>
<dbReference type="PANTHER" id="PTHR30346:SF30">
    <property type="entry name" value="SMALL NEUTRAL PROTEASE REGULATORY PROTEIN"/>
    <property type="match status" value="1"/>
</dbReference>
<evidence type="ECO:0000256" key="1">
    <source>
        <dbReference type="ARBA" id="ARBA00009437"/>
    </source>
</evidence>
<sequence>MPELELRHLRAVCAIAEEGSVTKAAARLGLTQPALSAQLRSMERLVGGKLFERTTSGSVPTDLGRYVVGSAREVLDDFSQLLVTARQRAAGPAVGRLVAAAMPLLFVGQLVAELRARIACSEVRTEIESSGPVLLDMLVSGRVNLAVFERFEGMERRQLRGVRVRTLLVEPQFVAVAETHPLAADKVIDLVDLANCEWVVPPPDHNSLRMQLHAACLAAGFTPKITHYTSESSTARALVSAGAVSLAAPASRSGDGIVIRPLRGDPLSVPVIVATRLDGPLEGKADEVFTCAARAYRAMVERNPAFARWWADHPQAHQELDAALRADRPNRLT</sequence>
<proteinExistence type="inferred from homology"/>
<comment type="caution">
    <text evidence="6">The sequence shown here is derived from an EMBL/GenBank/DDBJ whole genome shotgun (WGS) entry which is preliminary data.</text>
</comment>
<organism evidence="6 7">
    <name type="scientific">Goodfellowiella coeruleoviolacea</name>
    <dbReference type="NCBI Taxonomy" id="334858"/>
    <lineage>
        <taxon>Bacteria</taxon>
        <taxon>Bacillati</taxon>
        <taxon>Actinomycetota</taxon>
        <taxon>Actinomycetes</taxon>
        <taxon>Pseudonocardiales</taxon>
        <taxon>Pseudonocardiaceae</taxon>
        <taxon>Goodfellowiella</taxon>
    </lineage>
</organism>
<dbReference type="GO" id="GO:0003700">
    <property type="term" value="F:DNA-binding transcription factor activity"/>
    <property type="evidence" value="ECO:0007669"/>
    <property type="project" value="InterPro"/>
</dbReference>
<feature type="domain" description="HTH lysR-type" evidence="5">
    <location>
        <begin position="4"/>
        <end position="61"/>
    </location>
</feature>
<gene>
    <name evidence="6" type="ORF">LX83_006051</name>
</gene>
<protein>
    <submittedName>
        <fullName evidence="6">DNA-binding transcriptional regulator, LysR family</fullName>
    </submittedName>
</protein>
<dbReference type="CDD" id="cd08414">
    <property type="entry name" value="PBP2_LTTR_aromatics_like"/>
    <property type="match status" value="1"/>
</dbReference>
<dbReference type="InterPro" id="IPR005119">
    <property type="entry name" value="LysR_subst-bd"/>
</dbReference>
<keyword evidence="2" id="KW-0805">Transcription regulation</keyword>
<dbReference type="AlphaFoldDB" id="A0AAE3GKJ6"/>
<dbReference type="Proteomes" id="UP001206128">
    <property type="component" value="Unassembled WGS sequence"/>
</dbReference>
<keyword evidence="3 6" id="KW-0238">DNA-binding</keyword>
<dbReference type="GO" id="GO:0003677">
    <property type="term" value="F:DNA binding"/>
    <property type="evidence" value="ECO:0007669"/>
    <property type="project" value="UniProtKB-KW"/>
</dbReference>
<evidence type="ECO:0000256" key="2">
    <source>
        <dbReference type="ARBA" id="ARBA00023015"/>
    </source>
</evidence>
<dbReference type="InterPro" id="IPR036388">
    <property type="entry name" value="WH-like_DNA-bd_sf"/>
</dbReference>
<evidence type="ECO:0000259" key="5">
    <source>
        <dbReference type="PROSITE" id="PS50931"/>
    </source>
</evidence>
<evidence type="ECO:0000313" key="7">
    <source>
        <dbReference type="Proteomes" id="UP001206128"/>
    </source>
</evidence>
<dbReference type="Pfam" id="PF03466">
    <property type="entry name" value="LysR_substrate"/>
    <property type="match status" value="1"/>
</dbReference>
<dbReference type="InterPro" id="IPR036390">
    <property type="entry name" value="WH_DNA-bd_sf"/>
</dbReference>
<keyword evidence="7" id="KW-1185">Reference proteome</keyword>
<dbReference type="PANTHER" id="PTHR30346">
    <property type="entry name" value="TRANSCRIPTIONAL DUAL REGULATOR HCAR-RELATED"/>
    <property type="match status" value="1"/>
</dbReference>
<dbReference type="InterPro" id="IPR000847">
    <property type="entry name" value="LysR_HTH_N"/>
</dbReference>
<accession>A0AAE3GKJ6</accession>
<dbReference type="Pfam" id="PF00126">
    <property type="entry name" value="HTH_1"/>
    <property type="match status" value="1"/>
</dbReference>
<dbReference type="RefSeq" id="WP_253777695.1">
    <property type="nucleotide sequence ID" value="NZ_JAMTCK010000017.1"/>
</dbReference>
<dbReference type="SUPFAM" id="SSF46785">
    <property type="entry name" value="Winged helix' DNA-binding domain"/>
    <property type="match status" value="1"/>
</dbReference>
<dbReference type="GO" id="GO:0032993">
    <property type="term" value="C:protein-DNA complex"/>
    <property type="evidence" value="ECO:0007669"/>
    <property type="project" value="TreeGrafter"/>
</dbReference>
<dbReference type="SUPFAM" id="SSF53850">
    <property type="entry name" value="Periplasmic binding protein-like II"/>
    <property type="match status" value="1"/>
</dbReference>
<evidence type="ECO:0000256" key="3">
    <source>
        <dbReference type="ARBA" id="ARBA00023125"/>
    </source>
</evidence>
<dbReference type="PROSITE" id="PS50931">
    <property type="entry name" value="HTH_LYSR"/>
    <property type="match status" value="1"/>
</dbReference>
<evidence type="ECO:0000256" key="4">
    <source>
        <dbReference type="ARBA" id="ARBA00023163"/>
    </source>
</evidence>
<reference evidence="6" key="1">
    <citation type="submission" date="2022-06" db="EMBL/GenBank/DDBJ databases">
        <title>Genomic Encyclopedia of Archaeal and Bacterial Type Strains, Phase II (KMG-II): from individual species to whole genera.</title>
        <authorList>
            <person name="Goeker M."/>
        </authorList>
    </citation>
    <scope>NUCLEOTIDE SEQUENCE</scope>
    <source>
        <strain evidence="6">DSM 43935</strain>
    </source>
</reference>
<name>A0AAE3GKJ6_9PSEU</name>
<keyword evidence="4" id="KW-0804">Transcription</keyword>